<feature type="region of interest" description="Disordered" evidence="1">
    <location>
        <begin position="1"/>
        <end position="66"/>
    </location>
</feature>
<dbReference type="EMBL" id="CP013652">
    <property type="protein sequence ID" value="ALS23441.1"/>
    <property type="molecule type" value="Genomic_DNA"/>
</dbReference>
<dbReference type="PATRIC" id="fig|162209.4.peg.3279"/>
<gene>
    <name evidence="2" type="ORF">IJ22_30680</name>
</gene>
<accession>A0A0U2UN86</accession>
<reference evidence="2 3" key="2">
    <citation type="journal article" date="2016" name="Genome Announc.">
        <title>Complete Genome Sequences of Two Interactive Moderate Thermophiles, Paenibacillus napthalenovorans 32O-Y and Paenibacillus sp. 32O-W.</title>
        <authorList>
            <person name="Butler R.R.III."/>
            <person name="Wang J."/>
            <person name="Stark B.C."/>
            <person name="Pombert J.F."/>
        </authorList>
    </citation>
    <scope>NUCLEOTIDE SEQUENCE [LARGE SCALE GENOMIC DNA]</scope>
    <source>
        <strain evidence="2 3">32O-Y</strain>
    </source>
</reference>
<feature type="compositionally biased region" description="Polar residues" evidence="1">
    <location>
        <begin position="1"/>
        <end position="10"/>
    </location>
</feature>
<feature type="compositionally biased region" description="Basic and acidic residues" evidence="1">
    <location>
        <begin position="20"/>
        <end position="31"/>
    </location>
</feature>
<keyword evidence="3" id="KW-1185">Reference proteome</keyword>
<protein>
    <submittedName>
        <fullName evidence="2">Uncharacterized protein</fullName>
    </submittedName>
</protein>
<dbReference type="Proteomes" id="UP000061660">
    <property type="component" value="Chromosome"/>
</dbReference>
<dbReference type="AlphaFoldDB" id="A0A0U2UN86"/>
<evidence type="ECO:0000313" key="2">
    <source>
        <dbReference type="EMBL" id="ALS23441.1"/>
    </source>
</evidence>
<proteinExistence type="predicted"/>
<name>A0A0U2UN86_9BACL</name>
<dbReference type="RefSeq" id="WP_062409388.1">
    <property type="nucleotide sequence ID" value="NZ_CP013652.1"/>
</dbReference>
<feature type="compositionally biased region" description="Gly residues" evidence="1">
    <location>
        <begin position="47"/>
        <end position="64"/>
    </location>
</feature>
<reference evidence="3" key="1">
    <citation type="submission" date="2015-12" db="EMBL/GenBank/DDBJ databases">
        <title>Complete genome sequences of two moderately thermophilic Paenibacillus species.</title>
        <authorList>
            <person name="Butler R.III."/>
            <person name="Wang J."/>
            <person name="Stark B.C."/>
            <person name="Pombert J.-F."/>
        </authorList>
    </citation>
    <scope>NUCLEOTIDE SEQUENCE [LARGE SCALE GENOMIC DNA]</scope>
    <source>
        <strain evidence="3">32O-Y</strain>
    </source>
</reference>
<evidence type="ECO:0000313" key="3">
    <source>
        <dbReference type="Proteomes" id="UP000061660"/>
    </source>
</evidence>
<organism evidence="2 3">
    <name type="scientific">Paenibacillus naphthalenovorans</name>
    <dbReference type="NCBI Taxonomy" id="162209"/>
    <lineage>
        <taxon>Bacteria</taxon>
        <taxon>Bacillati</taxon>
        <taxon>Bacillota</taxon>
        <taxon>Bacilli</taxon>
        <taxon>Bacillales</taxon>
        <taxon>Paenibacillaceae</taxon>
        <taxon>Paenibacillus</taxon>
    </lineage>
</organism>
<dbReference type="OrthoDB" id="2629138at2"/>
<evidence type="ECO:0000256" key="1">
    <source>
        <dbReference type="SAM" id="MobiDB-lite"/>
    </source>
</evidence>
<sequence length="155" mass="15960">MKKTKQSQVRKSVPRASKGSKPERRRSDGTSRPHMHTANVKGLFSPFGGGGATGIPDGAGGTGAGDAARAVGSGGGFLSMYDRIGGLDGIVSTMGKFQKLFTIMKQMGPIFKLMGSFGGFGTGIGGLGTANVKAVPLQGKHAAKPKKAVVRQKQR</sequence>
<dbReference type="STRING" id="162209.IJ22_30680"/>
<dbReference type="KEGG" id="pnp:IJ22_30680"/>